<keyword evidence="2" id="KW-1185">Reference proteome</keyword>
<evidence type="ECO:0000313" key="2">
    <source>
        <dbReference type="Proteomes" id="UP001054945"/>
    </source>
</evidence>
<proteinExistence type="predicted"/>
<dbReference type="Proteomes" id="UP001054945">
    <property type="component" value="Unassembled WGS sequence"/>
</dbReference>
<dbReference type="AlphaFoldDB" id="A0AAV4QBR3"/>
<reference evidence="1 2" key="1">
    <citation type="submission" date="2021-06" db="EMBL/GenBank/DDBJ databases">
        <title>Caerostris extrusa draft genome.</title>
        <authorList>
            <person name="Kono N."/>
            <person name="Arakawa K."/>
        </authorList>
    </citation>
    <scope>NUCLEOTIDE SEQUENCE [LARGE SCALE GENOMIC DNA]</scope>
</reference>
<name>A0AAV4QBR3_CAEEX</name>
<dbReference type="EMBL" id="BPLR01006050">
    <property type="protein sequence ID" value="GIY07138.1"/>
    <property type="molecule type" value="Genomic_DNA"/>
</dbReference>
<comment type="caution">
    <text evidence="1">The sequence shown here is derived from an EMBL/GenBank/DDBJ whole genome shotgun (WGS) entry which is preliminary data.</text>
</comment>
<evidence type="ECO:0000313" key="1">
    <source>
        <dbReference type="EMBL" id="GIY07138.1"/>
    </source>
</evidence>
<gene>
    <name evidence="1" type="ORF">CEXT_394211</name>
</gene>
<organism evidence="1 2">
    <name type="scientific">Caerostris extrusa</name>
    <name type="common">Bark spider</name>
    <name type="synonym">Caerostris bankana</name>
    <dbReference type="NCBI Taxonomy" id="172846"/>
    <lineage>
        <taxon>Eukaryota</taxon>
        <taxon>Metazoa</taxon>
        <taxon>Ecdysozoa</taxon>
        <taxon>Arthropoda</taxon>
        <taxon>Chelicerata</taxon>
        <taxon>Arachnida</taxon>
        <taxon>Araneae</taxon>
        <taxon>Araneomorphae</taxon>
        <taxon>Entelegynae</taxon>
        <taxon>Araneoidea</taxon>
        <taxon>Araneidae</taxon>
        <taxon>Caerostris</taxon>
    </lineage>
</organism>
<protein>
    <submittedName>
        <fullName evidence="1">Uncharacterized protein</fullName>
    </submittedName>
</protein>
<sequence length="75" mass="8869">MNNISHREKQRQNPKLLDGSSIFFFLPPPPHFVFWSLKRGRKSRLYAVYEDFRVPPWGFCVTPPLFPEAARDSFT</sequence>
<accession>A0AAV4QBR3</accession>